<gene>
    <name evidence="2" type="ORF">IAB89_01130</name>
</gene>
<dbReference type="Proteomes" id="UP000824242">
    <property type="component" value="Unassembled WGS sequence"/>
</dbReference>
<evidence type="ECO:0000313" key="2">
    <source>
        <dbReference type="EMBL" id="HIR46251.1"/>
    </source>
</evidence>
<dbReference type="EMBL" id="DVGZ01000013">
    <property type="protein sequence ID" value="HIR46251.1"/>
    <property type="molecule type" value="Genomic_DNA"/>
</dbReference>
<protein>
    <submittedName>
        <fullName evidence="2">Sugar phosphate isomerase/epimerase</fullName>
    </submittedName>
</protein>
<sequence>MQIGAQFYTLRDQCKTLEAFAESLKRVADIGYRTVQISGVCPYDPAWLRDRLKETGLACVITHTHQDRIADETQAVIADHDVFGCDYIGVGSMPGGLRNPGDYESFVERFRPAGAAIAAAGKRLMYHNHHFEFMKAPDGKLYLEKLAEDFAPEELGFTLDTYWVQYGGGDPAAWLERLSGRVPCIHLKDMACVNFEQHMAPVGEGNLNWERILSSAERAGAKYLLVEQDDCYGEDPFDCLRRSYQFLRALGLG</sequence>
<feature type="domain" description="Xylose isomerase-like TIM barrel" evidence="1">
    <location>
        <begin position="25"/>
        <end position="248"/>
    </location>
</feature>
<dbReference type="GO" id="GO:0016853">
    <property type="term" value="F:isomerase activity"/>
    <property type="evidence" value="ECO:0007669"/>
    <property type="project" value="UniProtKB-KW"/>
</dbReference>
<name>A0A9D1AKB4_9FIRM</name>
<dbReference type="AlphaFoldDB" id="A0A9D1AKB4"/>
<proteinExistence type="predicted"/>
<comment type="caution">
    <text evidence="2">The sequence shown here is derived from an EMBL/GenBank/DDBJ whole genome shotgun (WGS) entry which is preliminary data.</text>
</comment>
<dbReference type="SUPFAM" id="SSF51658">
    <property type="entry name" value="Xylose isomerase-like"/>
    <property type="match status" value="1"/>
</dbReference>
<dbReference type="InterPro" id="IPR013022">
    <property type="entry name" value="Xyl_isomerase-like_TIM-brl"/>
</dbReference>
<keyword evidence="2" id="KW-0413">Isomerase</keyword>
<reference evidence="2" key="1">
    <citation type="submission" date="2020-10" db="EMBL/GenBank/DDBJ databases">
        <authorList>
            <person name="Gilroy R."/>
        </authorList>
    </citation>
    <scope>NUCLEOTIDE SEQUENCE</scope>
    <source>
        <strain evidence="2">ChiSxjej1B13-7958</strain>
    </source>
</reference>
<dbReference type="PANTHER" id="PTHR12110:SF41">
    <property type="entry name" value="INOSOSE DEHYDRATASE"/>
    <property type="match status" value="1"/>
</dbReference>
<accession>A0A9D1AKB4</accession>
<organism evidence="2 3">
    <name type="scientific">Candidatus Caccousia avicola</name>
    <dbReference type="NCBI Taxonomy" id="2840721"/>
    <lineage>
        <taxon>Bacteria</taxon>
        <taxon>Bacillati</taxon>
        <taxon>Bacillota</taxon>
        <taxon>Clostridia</taxon>
        <taxon>Eubacteriales</taxon>
        <taxon>Oscillospiraceae</taxon>
        <taxon>Oscillospiraceae incertae sedis</taxon>
        <taxon>Candidatus Caccousia</taxon>
    </lineage>
</organism>
<dbReference type="InterPro" id="IPR050312">
    <property type="entry name" value="IolE/XylAMocC-like"/>
</dbReference>
<evidence type="ECO:0000259" key="1">
    <source>
        <dbReference type="Pfam" id="PF01261"/>
    </source>
</evidence>
<evidence type="ECO:0000313" key="3">
    <source>
        <dbReference type="Proteomes" id="UP000824242"/>
    </source>
</evidence>
<reference evidence="2" key="2">
    <citation type="journal article" date="2021" name="PeerJ">
        <title>Extensive microbial diversity within the chicken gut microbiome revealed by metagenomics and culture.</title>
        <authorList>
            <person name="Gilroy R."/>
            <person name="Ravi A."/>
            <person name="Getino M."/>
            <person name="Pursley I."/>
            <person name="Horton D.L."/>
            <person name="Alikhan N.F."/>
            <person name="Baker D."/>
            <person name="Gharbi K."/>
            <person name="Hall N."/>
            <person name="Watson M."/>
            <person name="Adriaenssens E.M."/>
            <person name="Foster-Nyarko E."/>
            <person name="Jarju S."/>
            <person name="Secka A."/>
            <person name="Antonio M."/>
            <person name="Oren A."/>
            <person name="Chaudhuri R.R."/>
            <person name="La Ragione R."/>
            <person name="Hildebrand F."/>
            <person name="Pallen M.J."/>
        </authorList>
    </citation>
    <scope>NUCLEOTIDE SEQUENCE</scope>
    <source>
        <strain evidence="2">ChiSxjej1B13-7958</strain>
    </source>
</reference>
<dbReference type="InterPro" id="IPR036237">
    <property type="entry name" value="Xyl_isomerase-like_sf"/>
</dbReference>
<dbReference type="Gene3D" id="3.20.20.150">
    <property type="entry name" value="Divalent-metal-dependent TIM barrel enzymes"/>
    <property type="match status" value="1"/>
</dbReference>
<dbReference type="PANTHER" id="PTHR12110">
    <property type="entry name" value="HYDROXYPYRUVATE ISOMERASE"/>
    <property type="match status" value="1"/>
</dbReference>
<dbReference type="Pfam" id="PF01261">
    <property type="entry name" value="AP_endonuc_2"/>
    <property type="match status" value="1"/>
</dbReference>